<evidence type="ECO:0000313" key="6">
    <source>
        <dbReference type="Proteomes" id="UP001152795"/>
    </source>
</evidence>
<dbReference type="GO" id="GO:0005634">
    <property type="term" value="C:nucleus"/>
    <property type="evidence" value="ECO:0007669"/>
    <property type="project" value="UniProtKB-SubCell"/>
</dbReference>
<dbReference type="Pfam" id="PF05997">
    <property type="entry name" value="Nop52"/>
    <property type="match status" value="1"/>
</dbReference>
<organism evidence="5 6">
    <name type="scientific">Paramuricea clavata</name>
    <name type="common">Red gorgonian</name>
    <name type="synonym">Violescent sea-whip</name>
    <dbReference type="NCBI Taxonomy" id="317549"/>
    <lineage>
        <taxon>Eukaryota</taxon>
        <taxon>Metazoa</taxon>
        <taxon>Cnidaria</taxon>
        <taxon>Anthozoa</taxon>
        <taxon>Octocorallia</taxon>
        <taxon>Malacalcyonacea</taxon>
        <taxon>Plexauridae</taxon>
        <taxon>Paramuricea</taxon>
    </lineage>
</organism>
<dbReference type="OrthoDB" id="2019504at2759"/>
<comment type="similarity">
    <text evidence="2">Belongs to the RRP1 family.</text>
</comment>
<dbReference type="Proteomes" id="UP001152795">
    <property type="component" value="Unassembled WGS sequence"/>
</dbReference>
<feature type="compositionally biased region" description="Basic residues" evidence="4">
    <location>
        <begin position="272"/>
        <end position="283"/>
    </location>
</feature>
<dbReference type="GO" id="GO:0030688">
    <property type="term" value="C:preribosome, small subunit precursor"/>
    <property type="evidence" value="ECO:0007669"/>
    <property type="project" value="InterPro"/>
</dbReference>
<dbReference type="EMBL" id="CACRXK020008889">
    <property type="protein sequence ID" value="CAB4015899.1"/>
    <property type="molecule type" value="Genomic_DNA"/>
</dbReference>
<evidence type="ECO:0000313" key="5">
    <source>
        <dbReference type="EMBL" id="CAB4015899.1"/>
    </source>
</evidence>
<feature type="region of interest" description="Disordered" evidence="4">
    <location>
        <begin position="258"/>
        <end position="374"/>
    </location>
</feature>
<comment type="subcellular location">
    <subcellularLocation>
        <location evidence="1">Nucleus</location>
    </subcellularLocation>
</comment>
<dbReference type="GO" id="GO:0006364">
    <property type="term" value="P:rRNA processing"/>
    <property type="evidence" value="ECO:0007669"/>
    <property type="project" value="InterPro"/>
</dbReference>
<reference evidence="5" key="1">
    <citation type="submission" date="2020-04" db="EMBL/GenBank/DDBJ databases">
        <authorList>
            <person name="Alioto T."/>
            <person name="Alioto T."/>
            <person name="Gomez Garrido J."/>
        </authorList>
    </citation>
    <scope>NUCLEOTIDE SEQUENCE</scope>
    <source>
        <strain evidence="5">A484AB</strain>
    </source>
</reference>
<keyword evidence="3" id="KW-0539">Nucleus</keyword>
<evidence type="ECO:0000256" key="1">
    <source>
        <dbReference type="ARBA" id="ARBA00004123"/>
    </source>
</evidence>
<feature type="compositionally biased region" description="Low complexity" evidence="4">
    <location>
        <begin position="552"/>
        <end position="567"/>
    </location>
</feature>
<keyword evidence="6" id="KW-1185">Reference proteome</keyword>
<feature type="region of interest" description="Disordered" evidence="4">
    <location>
        <begin position="482"/>
        <end position="579"/>
    </location>
</feature>
<evidence type="ECO:0000256" key="3">
    <source>
        <dbReference type="ARBA" id="ARBA00023242"/>
    </source>
</evidence>
<proteinExistence type="inferred from homology"/>
<evidence type="ECO:0000256" key="2">
    <source>
        <dbReference type="ARBA" id="ARBA00006374"/>
    </source>
</evidence>
<feature type="compositionally biased region" description="Basic residues" evidence="4">
    <location>
        <begin position="215"/>
        <end position="225"/>
    </location>
</feature>
<dbReference type="InterPro" id="IPR010301">
    <property type="entry name" value="RRP1"/>
</dbReference>
<sequence>MLENGPLSTSNESMLVPDGVKTHVIQVYFEELLKCGTSQISRSVLLQLLQPFIRLLATSKSKVITKTVSEEIFDELLKNVTEHQDGCLLKVDFQAMNDEFFSWASRKDIPTRNRHILYGYIDKFKVFPKENDCDSTIQQEQVNGLNESTHEAREKCNDSMEASVNNCNSMDIDGDKECKVHTKKIKKGEERKQHDVVEGDARMCDMDPSAGAERVKKKRSRKRRNLSQDCATIANGSEVSVEDSIAIYEDSEMKEEHDKQFLSECVEDTSKTGKKVKGRKRKGDSKTGSEENTPTLTEDVKSIKKRKRGKPNGNKLCDETQGGDTVDKHRKKKKNKSVVQDSSEIAPVGNENDVKDKLSNEAEASGNKGSDVMNITHDSLDGSYLSTLPKQARNVTSLGGNVVKTEVFKKSTVQETNNTKTKIKDTPRIDSSADSLCQSDLRLAADTITKTPEEATEIAKGDDINLTPDSMPLAVFLRHAQKKVKANTEPRTHTERKKMTPRNQASSGKKKKVRIELSKNTSHSTRDYRQILKCSPVVPFDANKKPVQSSLKTPPTSASKPTTASSPQPRKRPAAVDFF</sequence>
<dbReference type="AlphaFoldDB" id="A0A6S7IFX3"/>
<accession>A0A6S7IFX3</accession>
<gene>
    <name evidence="5" type="ORF">PACLA_8A006860</name>
</gene>
<comment type="caution">
    <text evidence="5">The sequence shown here is derived from an EMBL/GenBank/DDBJ whole genome shotgun (WGS) entry which is preliminary data.</text>
</comment>
<name>A0A6S7IFX3_PARCT</name>
<protein>
    <submittedName>
        <fullName evidence="5">Ribosomal RNA processing 1 homolog A-like isoform X2</fullName>
    </submittedName>
</protein>
<evidence type="ECO:0000256" key="4">
    <source>
        <dbReference type="SAM" id="MobiDB-lite"/>
    </source>
</evidence>
<feature type="region of interest" description="Disordered" evidence="4">
    <location>
        <begin position="205"/>
        <end position="228"/>
    </location>
</feature>